<proteinExistence type="predicted"/>
<dbReference type="PANTHER" id="PTHR21198:SF2">
    <property type="entry name" value="GLUTAMATE RACEMASE"/>
    <property type="match status" value="1"/>
</dbReference>
<dbReference type="EMBL" id="CP045921">
    <property type="protein sequence ID" value="QHN42488.1"/>
    <property type="molecule type" value="Genomic_DNA"/>
</dbReference>
<dbReference type="PANTHER" id="PTHR21198">
    <property type="entry name" value="GLUTAMATE RACEMASE"/>
    <property type="match status" value="1"/>
</dbReference>
<dbReference type="InterPro" id="IPR015942">
    <property type="entry name" value="Asp/Glu/hydantoin_racemase"/>
</dbReference>
<dbReference type="RefSeq" id="WP_260763849.1">
    <property type="nucleotide sequence ID" value="NZ_CP045921.1"/>
</dbReference>
<organism evidence="2 3">
    <name type="scientific">Candidatus Mycosynbacter amalyticus</name>
    <dbReference type="NCBI Taxonomy" id="2665156"/>
    <lineage>
        <taxon>Bacteria</taxon>
        <taxon>Candidatus Saccharimonadota</taxon>
        <taxon>Candidatus Saccharimonadota incertae sedis</taxon>
        <taxon>Candidatus Mycosynbacter</taxon>
    </lineage>
</organism>
<dbReference type="KEGG" id="mama:GII36_01325"/>
<evidence type="ECO:0000256" key="1">
    <source>
        <dbReference type="ARBA" id="ARBA00023235"/>
    </source>
</evidence>
<reference evidence="2" key="1">
    <citation type="journal article" date="2021" name="Nat. Microbiol.">
        <title>Cocultivation of an ultrasmall environmental parasitic bacterium with lytic ability against bacteria associated with wastewater foams.</title>
        <authorList>
            <person name="Batinovic S."/>
            <person name="Rose J.J.A."/>
            <person name="Ratcliffe J."/>
            <person name="Seviour R.J."/>
            <person name="Petrovski S."/>
        </authorList>
    </citation>
    <scope>NUCLEOTIDE SEQUENCE</scope>
    <source>
        <strain evidence="2">JR1</strain>
    </source>
</reference>
<dbReference type="InterPro" id="IPR001920">
    <property type="entry name" value="Asp/Glu_race"/>
</dbReference>
<dbReference type="PROSITE" id="PS00923">
    <property type="entry name" value="ASP_GLU_RACEMASE_1"/>
    <property type="match status" value="1"/>
</dbReference>
<dbReference type="SUPFAM" id="SSF53681">
    <property type="entry name" value="Aspartate/glutamate racemase"/>
    <property type="match status" value="2"/>
</dbReference>
<keyword evidence="3" id="KW-1185">Reference proteome</keyword>
<sequence>MKLGVFDSGIGGEAVAVSLREYFPSAKVVTVNDRGNVPYGNKSPAQVRRLTELAIQPLLDGSCDMIVLACNTATAFAIEQLRAKYPTQKFIGLEPMIKPAAELTRTGIVAVCATPGTLTSTRYARLVQRYGSSLHIITPDCSQWAYWIENNQLNQEHIAVTVNEVCEKGADIIVLGCTHYHWIKELIIELAAGRAQVLEPSEAIGRRIELLLQLR</sequence>
<gene>
    <name evidence="2" type="ORF">GII36_01325</name>
</gene>
<dbReference type="Proteomes" id="UP001059824">
    <property type="component" value="Chromosome"/>
</dbReference>
<dbReference type="AlphaFoldDB" id="A0A857MK28"/>
<evidence type="ECO:0000313" key="2">
    <source>
        <dbReference type="EMBL" id="QHN42488.1"/>
    </source>
</evidence>
<dbReference type="InterPro" id="IPR018187">
    <property type="entry name" value="Asp/Glu_racemase_AS_1"/>
</dbReference>
<keyword evidence="1" id="KW-0413">Isomerase</keyword>
<dbReference type="Gene3D" id="3.40.50.1860">
    <property type="match status" value="2"/>
</dbReference>
<evidence type="ECO:0000313" key="3">
    <source>
        <dbReference type="Proteomes" id="UP001059824"/>
    </source>
</evidence>
<accession>A0A857MK28</accession>
<dbReference type="GO" id="GO:0009252">
    <property type="term" value="P:peptidoglycan biosynthetic process"/>
    <property type="evidence" value="ECO:0007669"/>
    <property type="project" value="TreeGrafter"/>
</dbReference>
<protein>
    <submittedName>
        <fullName evidence="2">Glutamate racemase</fullName>
    </submittedName>
</protein>
<name>A0A857MK28_9BACT</name>
<dbReference type="Pfam" id="PF01177">
    <property type="entry name" value="Asp_Glu_race"/>
    <property type="match status" value="1"/>
</dbReference>
<dbReference type="GO" id="GO:0008881">
    <property type="term" value="F:glutamate racemase activity"/>
    <property type="evidence" value="ECO:0007669"/>
    <property type="project" value="TreeGrafter"/>
</dbReference>